<dbReference type="GO" id="GO:0019005">
    <property type="term" value="C:SCF ubiquitin ligase complex"/>
    <property type="evidence" value="ECO:0007669"/>
    <property type="project" value="TreeGrafter"/>
</dbReference>
<evidence type="ECO:0000259" key="2">
    <source>
        <dbReference type="Pfam" id="PF25372"/>
    </source>
</evidence>
<feature type="compositionally biased region" description="Low complexity" evidence="1">
    <location>
        <begin position="1"/>
        <end position="27"/>
    </location>
</feature>
<reference evidence="3" key="2">
    <citation type="submission" date="2021-04" db="EMBL/GenBank/DDBJ databases">
        <authorList>
            <person name="Podell S."/>
        </authorList>
    </citation>
    <scope>NUCLEOTIDE SEQUENCE</scope>
    <source>
        <strain evidence="3">Hildebrandi</strain>
    </source>
</reference>
<dbReference type="InterPro" id="IPR057207">
    <property type="entry name" value="FBXL15_LRR"/>
</dbReference>
<dbReference type="OrthoDB" id="120976at2759"/>
<dbReference type="Pfam" id="PF13516">
    <property type="entry name" value="LRR_6"/>
    <property type="match status" value="2"/>
</dbReference>
<keyword evidence="4" id="KW-1185">Reference proteome</keyword>
<gene>
    <name evidence="3" type="ORF">IV203_001884</name>
</gene>
<dbReference type="SMART" id="SM00367">
    <property type="entry name" value="LRR_CC"/>
    <property type="match status" value="12"/>
</dbReference>
<sequence>MGGTCSSQRPNRNNSSNRRSRVPSSSPWDSMNRVDGSSSSGSDAASRNRRYSRHSVVTAIPDESIFKLYPLTDNFVLHEETGLRSPKSLSELCTDTLCRSLPWLQRDDSLPPGLPQDVVDDVVASLLKHSALNASTLRVLKNCELASLSLAGCRGVTDDWLEALNTGSTIKNDMVMVSSAAYKDSIEDAVMETAMDINEEHTDFEYSQVCHSALLEEPSGSRVEESSCSTSSFVSASSTCHSSSGMGGELLCSPSREDHPMPEEIVESTQSSDSKDYTVLHGDSYMLFGGDYDVSEPPTLSYSRRRSSSVTSQMFSLDVRGSQQLTDKGLMQLSDLSNLEVAKFDGCFSIQGRGLMVLAMSSRLHSLSLANCRRLMDEAVIHISHLISLETLSLDGCRCLTDRSMVAIASLIHLKKLGLSQCDLITDEGLHNLQHLEEIEELSLGWCRSISDAGVRALCSQPGRMEHLRMLSLARIGISDDGVGYLAKLKALEELDLNGCINIGSSSLGNVLCDLPKLSSLDVSYCPGILRSSWQGKVDSLKRLELCYSGVRDSHLSRLTDMPLLEEINLDSCPISDWSIGHLANNSVVPNLVSLDLADTDLSDLGMVHIAKFKNLKKLSLFYCNLTNSSLRHLSKLTELEVLNLDSREISDVGLFHLVGLGKLKSLDIFSGRITDTGCHHIAQIKTLESLELCGGGITDAGCATLATLENLTSLNLSQNDRITNRGAAALAALLKLKVLNLSNTRVNSEAMIHFSDLRNLQSLAIYGCRGMDTPGGSVVLDMLQSGLPNLKCVRLNNVPDDEGVISTSEEDSDEENLESDTETFFFSSGARQVRVPSFRFERTNSDSEMEDAQNAEDDQSDSSYSDHDH</sequence>
<dbReference type="Proteomes" id="UP000693970">
    <property type="component" value="Unassembled WGS sequence"/>
</dbReference>
<feature type="domain" description="F-box/LRR-repeat protein 15-like leucin rich repeat" evidence="2">
    <location>
        <begin position="363"/>
        <end position="533"/>
    </location>
</feature>
<dbReference type="AlphaFoldDB" id="A0A9K3LA79"/>
<feature type="compositionally biased region" description="Low complexity" evidence="1">
    <location>
        <begin position="35"/>
        <end position="45"/>
    </location>
</feature>
<feature type="compositionally biased region" description="Acidic residues" evidence="1">
    <location>
        <begin position="803"/>
        <end position="822"/>
    </location>
</feature>
<dbReference type="EMBL" id="JAGRRH010000015">
    <property type="protein sequence ID" value="KAG7357196.1"/>
    <property type="molecule type" value="Genomic_DNA"/>
</dbReference>
<comment type="caution">
    <text evidence="3">The sequence shown here is derived from an EMBL/GenBank/DDBJ whole genome shotgun (WGS) entry which is preliminary data.</text>
</comment>
<feature type="region of interest" description="Disordered" evidence="1">
    <location>
        <begin position="1"/>
        <end position="53"/>
    </location>
</feature>
<evidence type="ECO:0000256" key="1">
    <source>
        <dbReference type="SAM" id="MobiDB-lite"/>
    </source>
</evidence>
<feature type="compositionally biased region" description="Acidic residues" evidence="1">
    <location>
        <begin position="848"/>
        <end position="861"/>
    </location>
</feature>
<feature type="region of interest" description="Disordered" evidence="1">
    <location>
        <begin position="803"/>
        <end position="825"/>
    </location>
</feature>
<feature type="region of interest" description="Disordered" evidence="1">
    <location>
        <begin position="838"/>
        <end position="870"/>
    </location>
</feature>
<evidence type="ECO:0000313" key="4">
    <source>
        <dbReference type="Proteomes" id="UP000693970"/>
    </source>
</evidence>
<dbReference type="InterPro" id="IPR001611">
    <property type="entry name" value="Leu-rich_rpt"/>
</dbReference>
<accession>A0A9K3LA79</accession>
<evidence type="ECO:0000313" key="3">
    <source>
        <dbReference type="EMBL" id="KAG7357196.1"/>
    </source>
</evidence>
<reference evidence="3" key="1">
    <citation type="journal article" date="2021" name="Sci. Rep.">
        <title>Diploid genomic architecture of Nitzschia inconspicua, an elite biomass production diatom.</title>
        <authorList>
            <person name="Oliver A."/>
            <person name="Podell S."/>
            <person name="Pinowska A."/>
            <person name="Traller J.C."/>
            <person name="Smith S.R."/>
            <person name="McClure R."/>
            <person name="Beliaev A."/>
            <person name="Bohutskyi P."/>
            <person name="Hill E.A."/>
            <person name="Rabines A."/>
            <person name="Zheng H."/>
            <person name="Allen L.Z."/>
            <person name="Kuo A."/>
            <person name="Grigoriev I.V."/>
            <person name="Allen A.E."/>
            <person name="Hazlebeck D."/>
            <person name="Allen E.E."/>
        </authorList>
    </citation>
    <scope>NUCLEOTIDE SEQUENCE</scope>
    <source>
        <strain evidence="3">Hildebrandi</strain>
    </source>
</reference>
<dbReference type="PANTHER" id="PTHR13318">
    <property type="entry name" value="PARTNER OF PAIRED, ISOFORM B-RELATED"/>
    <property type="match status" value="1"/>
</dbReference>
<proteinExistence type="predicted"/>
<name>A0A9K3LA79_9STRA</name>
<dbReference type="GO" id="GO:0031146">
    <property type="term" value="P:SCF-dependent proteasomal ubiquitin-dependent protein catabolic process"/>
    <property type="evidence" value="ECO:0007669"/>
    <property type="project" value="TreeGrafter"/>
</dbReference>
<dbReference type="InterPro" id="IPR006553">
    <property type="entry name" value="Leu-rich_rpt_Cys-con_subtyp"/>
</dbReference>
<organism evidence="3 4">
    <name type="scientific">Nitzschia inconspicua</name>
    <dbReference type="NCBI Taxonomy" id="303405"/>
    <lineage>
        <taxon>Eukaryota</taxon>
        <taxon>Sar</taxon>
        <taxon>Stramenopiles</taxon>
        <taxon>Ochrophyta</taxon>
        <taxon>Bacillariophyta</taxon>
        <taxon>Bacillariophyceae</taxon>
        <taxon>Bacillariophycidae</taxon>
        <taxon>Bacillariales</taxon>
        <taxon>Bacillariaceae</taxon>
        <taxon>Nitzschia</taxon>
    </lineage>
</organism>
<protein>
    <submittedName>
        <fullName evidence="3">Leucine rich repeat LRR-containing protein</fullName>
    </submittedName>
</protein>
<dbReference type="PANTHER" id="PTHR13318:SF105">
    <property type="entry name" value="F-BOX_LRR-REPEAT PROTEIN 3"/>
    <property type="match status" value="1"/>
</dbReference>
<dbReference type="Pfam" id="PF25372">
    <property type="entry name" value="DUF7885"/>
    <property type="match status" value="1"/>
</dbReference>